<dbReference type="InterPro" id="IPR050312">
    <property type="entry name" value="IolE/XylAMocC-like"/>
</dbReference>
<name>A0A1E5XI80_9HYPH</name>
<evidence type="ECO:0000259" key="1">
    <source>
        <dbReference type="Pfam" id="PF01261"/>
    </source>
</evidence>
<dbReference type="PANTHER" id="PTHR12110">
    <property type="entry name" value="HYDROXYPYRUVATE ISOMERASE"/>
    <property type="match status" value="1"/>
</dbReference>
<evidence type="ECO:0000313" key="3">
    <source>
        <dbReference type="Proteomes" id="UP000095463"/>
    </source>
</evidence>
<accession>A0A1E5XI80</accession>
<sequence length="282" mass="31160">MRLGGHGLPIGSDDPYAFARAHREFGYGAAYVPEVRLDDRDRLVAIEQAFAAENVVLAEIGIWRNLVSPDAAVRQANLAYAVERLAIADAVGAGCAVSYIGSFRAGTDYAPAAENMGPEAFDASVETVRYLLDTVKPTRAKFALEMMQYSLPDSVDSYVELIRAIDRPMFGAHFDPVNIIMTPRVYFDNGALIRECFDKLGPWVVSCHAKDIKLHHQAALHLDEVQIGEGVLDYRTYLAELNRLPREVPLMLEHLKGDEYAVARDRIFAVGDAAGVYFAVRP</sequence>
<dbReference type="Proteomes" id="UP000095463">
    <property type="component" value="Unassembled WGS sequence"/>
</dbReference>
<evidence type="ECO:0000313" key="2">
    <source>
        <dbReference type="EMBL" id="OEO28300.1"/>
    </source>
</evidence>
<dbReference type="AlphaFoldDB" id="A0A1E5XI80"/>
<dbReference type="EMBL" id="LAJE02000384">
    <property type="protein sequence ID" value="OEO28300.1"/>
    <property type="molecule type" value="Genomic_DNA"/>
</dbReference>
<dbReference type="PANTHER" id="PTHR12110:SF21">
    <property type="entry name" value="XYLOSE ISOMERASE-LIKE TIM BARREL DOMAIN-CONTAINING PROTEIN"/>
    <property type="match status" value="1"/>
</dbReference>
<comment type="caution">
    <text evidence="2">The sequence shown here is derived from an EMBL/GenBank/DDBJ whole genome shotgun (WGS) entry which is preliminary data.</text>
</comment>
<dbReference type="SUPFAM" id="SSF51658">
    <property type="entry name" value="Xylose isomerase-like"/>
    <property type="match status" value="1"/>
</dbReference>
<dbReference type="InterPro" id="IPR036237">
    <property type="entry name" value="Xyl_isomerase-like_sf"/>
</dbReference>
<proteinExistence type="predicted"/>
<feature type="domain" description="Xylose isomerase-like TIM barrel" evidence="1">
    <location>
        <begin position="36"/>
        <end position="255"/>
    </location>
</feature>
<dbReference type="Gene3D" id="3.20.20.150">
    <property type="entry name" value="Divalent-metal-dependent TIM barrel enzymes"/>
    <property type="match status" value="1"/>
</dbReference>
<gene>
    <name evidence="2" type="ORF">VW23_005440</name>
</gene>
<organism evidence="2 3">
    <name type="scientific">Devosia insulae DS-56</name>
    <dbReference type="NCBI Taxonomy" id="1116389"/>
    <lineage>
        <taxon>Bacteria</taxon>
        <taxon>Pseudomonadati</taxon>
        <taxon>Pseudomonadota</taxon>
        <taxon>Alphaproteobacteria</taxon>
        <taxon>Hyphomicrobiales</taxon>
        <taxon>Devosiaceae</taxon>
        <taxon>Devosia</taxon>
    </lineage>
</organism>
<dbReference type="Pfam" id="PF01261">
    <property type="entry name" value="AP_endonuc_2"/>
    <property type="match status" value="1"/>
</dbReference>
<dbReference type="InterPro" id="IPR013022">
    <property type="entry name" value="Xyl_isomerase-like_TIM-brl"/>
</dbReference>
<keyword evidence="3" id="KW-1185">Reference proteome</keyword>
<protein>
    <recommendedName>
        <fullName evidence="1">Xylose isomerase-like TIM barrel domain-containing protein</fullName>
    </recommendedName>
</protein>
<reference evidence="2 3" key="1">
    <citation type="journal article" date="2015" name="Genome Announc.">
        <title>Genome Assemblies of Three Soil-Associated Devosia species: D. insulae, D. limi, and D. soli.</title>
        <authorList>
            <person name="Hassan Y.I."/>
            <person name="Lepp D."/>
            <person name="Zhou T."/>
        </authorList>
    </citation>
    <scope>NUCLEOTIDE SEQUENCE [LARGE SCALE GENOMIC DNA]</scope>
    <source>
        <strain evidence="2 3">DS-56</strain>
    </source>
</reference>